<dbReference type="InterPro" id="IPR032675">
    <property type="entry name" value="LRR_dom_sf"/>
</dbReference>
<sequence>MSSNGPSLSRRSSLADYISAIPRPRLASLRSRKSTASLHVDPYTPYAVHRQKMSPAILRDADATQKLLEAILDTPGGRRSLSRLARTCKAFREPALNVLWRDLDSLTPLLGLFPSTILRRARRPGLGLTKAPEKQDWEKLLAYGQRVRSVAYVESSGNIHPSILPLLDEHKPVQYILPNLTALTWKVESAAGLERCRMFLGPQVEAVTLEVGAARSAKLNDILEEIASHKGLTAFAFTLHTNLPDDLTERLHDNVALEKVALHAPGALAARVGKWAAGLPQLRTFAVDLSARTATAVEGFFEDISPGSGYSTPSSVGGTDSGVFSGDEVDFSEARKAAVRLTRDGPRRGAFAKLSNLTLTGDAANLATFLKHLTSPLAQLDLVMEDPPAAVDWHDLCTIVCDHFADTLQSLRINATSGSRFGELVRATSRGGDLPMRELPLTYLSSLPRLWRLEIDLPESVIFRDKDIEHIARICPNIEILRLCPFARFPLNGPPPPLTLESIVPLTRDCRRLHTLGVVLNAAELESDDVYSTRTVCSRSLLRLHVGHSWVKNPLQTAVLLSHLTPYLETLKFFNEKNRAGIVEANAQAWQRVAELLPHLQHIRLAERKLQPPPERYVPPPKADKGVDATVATADAAVSAHPEVVEFAVQAEPEVVEFGVQSVPETAEMSVDARPVLIEVEVMAMPEVAEQSVDAVPQTEEKGTEPISFAPASDSASESSDEGDQPVNTMPSISTIIPSAVNGIATVTYRIVNFYTAPIRFMFSFMPSMPILSRFHAPPTQYELKYAPEQEKHELPAAESSTEPSTGAPHTNGSAMAAADINPVCF</sequence>
<proteinExistence type="predicted"/>
<feature type="compositionally biased region" description="Polar residues" evidence="1">
    <location>
        <begin position="799"/>
        <end position="814"/>
    </location>
</feature>
<evidence type="ECO:0000313" key="2">
    <source>
        <dbReference type="EMBL" id="OSC99432.1"/>
    </source>
</evidence>
<evidence type="ECO:0000256" key="1">
    <source>
        <dbReference type="SAM" id="MobiDB-lite"/>
    </source>
</evidence>
<dbReference type="EMBL" id="KZ084127">
    <property type="protein sequence ID" value="OSC99432.1"/>
    <property type="molecule type" value="Genomic_DNA"/>
</dbReference>
<feature type="region of interest" description="Disordered" evidence="1">
    <location>
        <begin position="791"/>
        <end position="815"/>
    </location>
</feature>
<dbReference type="OrthoDB" id="268763at2759"/>
<organism evidence="2 3">
    <name type="scientific">Trametes coccinea (strain BRFM310)</name>
    <name type="common">Pycnoporus coccineus</name>
    <dbReference type="NCBI Taxonomy" id="1353009"/>
    <lineage>
        <taxon>Eukaryota</taxon>
        <taxon>Fungi</taxon>
        <taxon>Dikarya</taxon>
        <taxon>Basidiomycota</taxon>
        <taxon>Agaricomycotina</taxon>
        <taxon>Agaricomycetes</taxon>
        <taxon>Polyporales</taxon>
        <taxon>Polyporaceae</taxon>
        <taxon>Trametes</taxon>
    </lineage>
</organism>
<dbReference type="Gene3D" id="3.80.10.10">
    <property type="entry name" value="Ribonuclease Inhibitor"/>
    <property type="match status" value="1"/>
</dbReference>
<protein>
    <recommendedName>
        <fullName evidence="4">F-box domain-containing protein</fullName>
    </recommendedName>
</protein>
<dbReference type="AlphaFoldDB" id="A0A1Y2IFX7"/>
<evidence type="ECO:0000313" key="3">
    <source>
        <dbReference type="Proteomes" id="UP000193067"/>
    </source>
</evidence>
<evidence type="ECO:0008006" key="4">
    <source>
        <dbReference type="Google" id="ProtNLM"/>
    </source>
</evidence>
<name>A0A1Y2IFX7_TRAC3</name>
<gene>
    <name evidence="2" type="ORF">PYCCODRAFT_826246</name>
</gene>
<accession>A0A1Y2IFX7</accession>
<dbReference type="STRING" id="1353009.A0A1Y2IFX7"/>
<feature type="region of interest" description="Disordered" evidence="1">
    <location>
        <begin position="691"/>
        <end position="731"/>
    </location>
</feature>
<dbReference type="Proteomes" id="UP000193067">
    <property type="component" value="Unassembled WGS sequence"/>
</dbReference>
<keyword evidence="3" id="KW-1185">Reference proteome</keyword>
<reference evidence="2 3" key="1">
    <citation type="journal article" date="2015" name="Biotechnol. Biofuels">
        <title>Enhanced degradation of softwood versus hardwood by the white-rot fungus Pycnoporus coccineus.</title>
        <authorList>
            <person name="Couturier M."/>
            <person name="Navarro D."/>
            <person name="Chevret D."/>
            <person name="Henrissat B."/>
            <person name="Piumi F."/>
            <person name="Ruiz-Duenas F.J."/>
            <person name="Martinez A.T."/>
            <person name="Grigoriev I.V."/>
            <person name="Riley R."/>
            <person name="Lipzen A."/>
            <person name="Berrin J.G."/>
            <person name="Master E.R."/>
            <person name="Rosso M.N."/>
        </authorList>
    </citation>
    <scope>NUCLEOTIDE SEQUENCE [LARGE SCALE GENOMIC DNA]</scope>
    <source>
        <strain evidence="2 3">BRFM310</strain>
    </source>
</reference>